<comment type="caution">
    <text evidence="2">The sequence shown here is derived from an EMBL/GenBank/DDBJ whole genome shotgun (WGS) entry which is preliminary data.</text>
</comment>
<dbReference type="Proteomes" id="UP000224567">
    <property type="component" value="Unassembled WGS sequence"/>
</dbReference>
<dbReference type="STRING" id="33114.A0A2G2VQT4"/>
<reference evidence="3" key="2">
    <citation type="journal article" date="2017" name="J. Anim. Genet.">
        <title>Multiple reference genome sequences of hot pepper reveal the massive evolution of plant disease resistance genes by retroduplication.</title>
        <authorList>
            <person name="Kim S."/>
            <person name="Park J."/>
            <person name="Yeom S.-I."/>
            <person name="Kim Y.-M."/>
            <person name="Seo E."/>
            <person name="Kim K.-T."/>
            <person name="Kim M.-S."/>
            <person name="Lee J.M."/>
            <person name="Cheong K."/>
            <person name="Shin H.-S."/>
            <person name="Kim S.-B."/>
            <person name="Han K."/>
            <person name="Lee J."/>
            <person name="Park M."/>
            <person name="Lee H.-A."/>
            <person name="Lee H.-Y."/>
            <person name="Lee Y."/>
            <person name="Oh S."/>
            <person name="Lee J.H."/>
            <person name="Choi E."/>
            <person name="Choi E."/>
            <person name="Lee S.E."/>
            <person name="Jeon J."/>
            <person name="Kim H."/>
            <person name="Choi G."/>
            <person name="Song H."/>
            <person name="Lee J."/>
            <person name="Lee S.-C."/>
            <person name="Kwon J.-K."/>
            <person name="Lee H.-Y."/>
            <person name="Koo N."/>
            <person name="Hong Y."/>
            <person name="Kim R.W."/>
            <person name="Kang W.-H."/>
            <person name="Huh J.H."/>
            <person name="Kang B.-C."/>
            <person name="Yang T.-J."/>
            <person name="Lee Y.-H."/>
            <person name="Bennetzen J.L."/>
            <person name="Choi D."/>
        </authorList>
    </citation>
    <scope>NUCLEOTIDE SEQUENCE [LARGE SCALE GENOMIC DNA]</scope>
    <source>
        <strain evidence="3">cv. PBC81</strain>
    </source>
</reference>
<keyword evidence="3" id="KW-1185">Reference proteome</keyword>
<evidence type="ECO:0000256" key="1">
    <source>
        <dbReference type="SAM" id="MobiDB-lite"/>
    </source>
</evidence>
<dbReference type="EMBL" id="MLFT02000011">
    <property type="protein sequence ID" value="PHT35326.1"/>
    <property type="molecule type" value="Genomic_DNA"/>
</dbReference>
<reference evidence="2 3" key="1">
    <citation type="journal article" date="2017" name="Genome Biol.">
        <title>New reference genome sequences of hot pepper reveal the massive evolution of plant disease-resistance genes by retroduplication.</title>
        <authorList>
            <person name="Kim S."/>
            <person name="Park J."/>
            <person name="Yeom S.I."/>
            <person name="Kim Y.M."/>
            <person name="Seo E."/>
            <person name="Kim K.T."/>
            <person name="Kim M.S."/>
            <person name="Lee J.M."/>
            <person name="Cheong K."/>
            <person name="Shin H.S."/>
            <person name="Kim S.B."/>
            <person name="Han K."/>
            <person name="Lee J."/>
            <person name="Park M."/>
            <person name="Lee H.A."/>
            <person name="Lee H.Y."/>
            <person name="Lee Y."/>
            <person name="Oh S."/>
            <person name="Lee J.H."/>
            <person name="Choi E."/>
            <person name="Choi E."/>
            <person name="Lee S.E."/>
            <person name="Jeon J."/>
            <person name="Kim H."/>
            <person name="Choi G."/>
            <person name="Song H."/>
            <person name="Lee J."/>
            <person name="Lee S.C."/>
            <person name="Kwon J.K."/>
            <person name="Lee H.Y."/>
            <person name="Koo N."/>
            <person name="Hong Y."/>
            <person name="Kim R.W."/>
            <person name="Kang W.H."/>
            <person name="Huh J.H."/>
            <person name="Kang B.C."/>
            <person name="Yang T.J."/>
            <person name="Lee Y.H."/>
            <person name="Bennetzen J.L."/>
            <person name="Choi D."/>
        </authorList>
    </citation>
    <scope>NUCLEOTIDE SEQUENCE [LARGE SCALE GENOMIC DNA]</scope>
    <source>
        <strain evidence="3">cv. PBC81</strain>
    </source>
</reference>
<organism evidence="2 3">
    <name type="scientific">Capsicum baccatum</name>
    <name type="common">Peruvian pepper</name>
    <dbReference type="NCBI Taxonomy" id="33114"/>
    <lineage>
        <taxon>Eukaryota</taxon>
        <taxon>Viridiplantae</taxon>
        <taxon>Streptophyta</taxon>
        <taxon>Embryophyta</taxon>
        <taxon>Tracheophyta</taxon>
        <taxon>Spermatophyta</taxon>
        <taxon>Magnoliopsida</taxon>
        <taxon>eudicotyledons</taxon>
        <taxon>Gunneridae</taxon>
        <taxon>Pentapetalae</taxon>
        <taxon>asterids</taxon>
        <taxon>lamiids</taxon>
        <taxon>Solanales</taxon>
        <taxon>Solanaceae</taxon>
        <taxon>Solanoideae</taxon>
        <taxon>Capsiceae</taxon>
        <taxon>Capsicum</taxon>
    </lineage>
</organism>
<dbReference type="GO" id="GO:0016301">
    <property type="term" value="F:kinase activity"/>
    <property type="evidence" value="ECO:0007669"/>
    <property type="project" value="UniProtKB-KW"/>
</dbReference>
<dbReference type="AlphaFoldDB" id="A0A2G2VQT4"/>
<name>A0A2G2VQT4_CAPBA</name>
<protein>
    <submittedName>
        <fullName evidence="2">SNF1-related protein kinase regulatory subunit beta-3</fullName>
    </submittedName>
</protein>
<feature type="region of interest" description="Disordered" evidence="1">
    <location>
        <begin position="1"/>
        <end position="46"/>
    </location>
</feature>
<evidence type="ECO:0000313" key="2">
    <source>
        <dbReference type="EMBL" id="PHT35326.1"/>
    </source>
</evidence>
<gene>
    <name evidence="2" type="ORF">CQW23_27126</name>
</gene>
<sequence>MNQPHQYGEAQDEATVTGFEVPRSPETSYNNVLPGNEDDESEPPMVPRTHFRAADMEILRSSTRRKRIDNAKMENEGNLGVTFRKRPPVNSVVRPPVNPVVRPLVNPVVRPPVNSVVVYTSVVVYYLLPQGNPPPRSDSSA</sequence>
<evidence type="ECO:0000313" key="3">
    <source>
        <dbReference type="Proteomes" id="UP000224567"/>
    </source>
</evidence>
<proteinExistence type="predicted"/>
<accession>A0A2G2VQT4</accession>
<dbReference type="OrthoDB" id="531008at2759"/>